<feature type="chain" id="PRO_5012664299" description="WD40 repeat" evidence="2">
    <location>
        <begin position="23"/>
        <end position="635"/>
    </location>
</feature>
<gene>
    <name evidence="3" type="ORF">SAMN00790413_03799</name>
</gene>
<sequence>MRVPLSSLALLAALSLAAPSRAAGAPDLAHARVSAQVNFPLGQQPWPLAFSPGGRELLSIDSSGLSLWDVTGKRLLWRFGLPAGREWQARPDWAEWHGGEIVLYAEGSVNLFITRLDAQTGKVLGQEKRVAPDLPRRIIAPEVPAARLETLSHTLWRTDVDEPPFDRRLLATYTYAPEHGLLAFKGPDEGSENGIEVGDQPVQVYSEAAGKVIFRFQTVLPDWLSSSSTLDRLDQLSFSPDGRYLGWSAAGRLTVWDMESGTKVAVLRPQPFEAGFRGPRVTWGSDSRTVTLSDSTWLRLYRLPDGQLLRSRDVKEGFFAFSPQWDLAGAEPNALNIQAAGGESFRLGRSAGSVFFSETDRSFISFTDEQTAWLYPGGAREVVQLHLSRPMQVENVRLNLAAGTLDLFGAVLTPPDLQGQQNTPPPVFSAQRISLTAALKAGPSAQPFNVSLTEQRRTTEPNSECVQGQPAERSQSPQKGRSWPSPAYTLRLCESPYLLTARKLGNGADGSALWRVARPAGSGPTLVSHDDHTLLLTFPEREVRIYHAANASLLARLKVPGQGKLFPSAFCLGPDERVLALQVEDQWHFYDLRTKLELPAPPALRRARKLDFVDGGKALAVQQDSAVVFYDLQQR</sequence>
<protein>
    <recommendedName>
        <fullName evidence="5">WD40 repeat</fullName>
    </recommendedName>
</protein>
<dbReference type="SUPFAM" id="SSF50969">
    <property type="entry name" value="YVTN repeat-like/Quinoprotein amine dehydrogenase"/>
    <property type="match status" value="1"/>
</dbReference>
<dbReference type="Gene3D" id="2.130.10.10">
    <property type="entry name" value="YVTN repeat-like/Quinoprotein amine dehydrogenase"/>
    <property type="match status" value="1"/>
</dbReference>
<dbReference type="OrthoDB" id="9805828at2"/>
<evidence type="ECO:0008006" key="5">
    <source>
        <dbReference type="Google" id="ProtNLM"/>
    </source>
</evidence>
<keyword evidence="4" id="KW-1185">Reference proteome</keyword>
<proteinExistence type="predicted"/>
<feature type="compositionally biased region" description="Polar residues" evidence="1">
    <location>
        <begin position="460"/>
        <end position="479"/>
    </location>
</feature>
<keyword evidence="2" id="KW-0732">Signal</keyword>
<dbReference type="AlphaFoldDB" id="A0A1W1V0A5"/>
<reference evidence="3 4" key="1">
    <citation type="submission" date="2017-04" db="EMBL/GenBank/DDBJ databases">
        <authorList>
            <person name="Afonso C.L."/>
            <person name="Miller P.J."/>
            <person name="Scott M.A."/>
            <person name="Spackman E."/>
            <person name="Goraichik I."/>
            <person name="Dimitrov K.M."/>
            <person name="Suarez D.L."/>
            <person name="Swayne D.E."/>
        </authorList>
    </citation>
    <scope>NUCLEOTIDE SEQUENCE [LARGE SCALE GENOMIC DNA]</scope>
    <source>
        <strain evidence="3 4">KR-140</strain>
    </source>
</reference>
<evidence type="ECO:0000256" key="1">
    <source>
        <dbReference type="SAM" id="MobiDB-lite"/>
    </source>
</evidence>
<dbReference type="Proteomes" id="UP000192582">
    <property type="component" value="Unassembled WGS sequence"/>
</dbReference>
<feature type="region of interest" description="Disordered" evidence="1">
    <location>
        <begin position="453"/>
        <end position="484"/>
    </location>
</feature>
<feature type="signal peptide" evidence="2">
    <location>
        <begin position="1"/>
        <end position="22"/>
    </location>
</feature>
<evidence type="ECO:0000313" key="4">
    <source>
        <dbReference type="Proteomes" id="UP000192582"/>
    </source>
</evidence>
<evidence type="ECO:0000256" key="2">
    <source>
        <dbReference type="SAM" id="SignalP"/>
    </source>
</evidence>
<dbReference type="EMBL" id="FWWU01000008">
    <property type="protein sequence ID" value="SMB86404.1"/>
    <property type="molecule type" value="Genomic_DNA"/>
</dbReference>
<organism evidence="3 4">
    <name type="scientific">Deinococcus hopiensis KR-140</name>
    <dbReference type="NCBI Taxonomy" id="695939"/>
    <lineage>
        <taxon>Bacteria</taxon>
        <taxon>Thermotogati</taxon>
        <taxon>Deinococcota</taxon>
        <taxon>Deinococci</taxon>
        <taxon>Deinococcales</taxon>
        <taxon>Deinococcaceae</taxon>
        <taxon>Deinococcus</taxon>
    </lineage>
</organism>
<name>A0A1W1V0A5_9DEIO</name>
<dbReference type="STRING" id="695939.SAMN00790413_03799"/>
<evidence type="ECO:0000313" key="3">
    <source>
        <dbReference type="EMBL" id="SMB86404.1"/>
    </source>
</evidence>
<accession>A0A1W1V0A5</accession>
<dbReference type="InterPro" id="IPR015943">
    <property type="entry name" value="WD40/YVTN_repeat-like_dom_sf"/>
</dbReference>
<dbReference type="InterPro" id="IPR011044">
    <property type="entry name" value="Quino_amine_DH_bsu"/>
</dbReference>